<sequence>MTSELRVTDHATPAEEKAISERLQAHSNKTFGTSDRRELAIILYDAMGNPEGGFIGRTARGWLYVQMLFVPDHRRGQGLASRMLQMAEREAKVRGCLGSYLDTMSPQALGLYRKQGYEIIGQLEDLAGGHTISWLKKRF</sequence>
<accession>A0A922T803</accession>
<evidence type="ECO:0000259" key="1">
    <source>
        <dbReference type="PROSITE" id="PS51186"/>
    </source>
</evidence>
<dbReference type="AlphaFoldDB" id="A0A922T803"/>
<reference evidence="2 3" key="1">
    <citation type="submission" date="2014-06" db="EMBL/GenBank/DDBJ databases">
        <title>Rhizobium pelagicum/R2-400B4.</title>
        <authorList>
            <person name="Kimes N.E."/>
            <person name="Lopez-Perez M."/>
        </authorList>
    </citation>
    <scope>NUCLEOTIDE SEQUENCE [LARGE SCALE GENOMIC DNA]</scope>
    <source>
        <strain evidence="2 3">R2-400B4</strain>
    </source>
</reference>
<dbReference type="PROSITE" id="PS51186">
    <property type="entry name" value="GNAT"/>
    <property type="match status" value="1"/>
</dbReference>
<feature type="domain" description="N-acetyltransferase" evidence="1">
    <location>
        <begin position="1"/>
        <end position="138"/>
    </location>
</feature>
<dbReference type="SUPFAM" id="SSF55729">
    <property type="entry name" value="Acyl-CoA N-acyltransferases (Nat)"/>
    <property type="match status" value="1"/>
</dbReference>
<dbReference type="EMBL" id="JOKJ01000005">
    <property type="protein sequence ID" value="KEQ09858.1"/>
    <property type="molecule type" value="Genomic_DNA"/>
</dbReference>
<name>A0A922T803_9HYPH</name>
<proteinExistence type="predicted"/>
<dbReference type="Pfam" id="PF13508">
    <property type="entry name" value="Acetyltransf_7"/>
    <property type="match status" value="1"/>
</dbReference>
<dbReference type="Proteomes" id="UP000052167">
    <property type="component" value="Unassembled WGS sequence"/>
</dbReference>
<dbReference type="GO" id="GO:0016747">
    <property type="term" value="F:acyltransferase activity, transferring groups other than amino-acyl groups"/>
    <property type="evidence" value="ECO:0007669"/>
    <property type="project" value="InterPro"/>
</dbReference>
<evidence type="ECO:0000313" key="2">
    <source>
        <dbReference type="EMBL" id="KEQ09858.1"/>
    </source>
</evidence>
<protein>
    <submittedName>
        <fullName evidence="2">Acetyltransferase</fullName>
    </submittedName>
</protein>
<dbReference type="Gene3D" id="3.40.630.30">
    <property type="match status" value="1"/>
</dbReference>
<comment type="caution">
    <text evidence="2">The sequence shown here is derived from an EMBL/GenBank/DDBJ whole genome shotgun (WGS) entry which is preliminary data.</text>
</comment>
<gene>
    <name evidence="2" type="ORF">GV68_21155</name>
</gene>
<evidence type="ECO:0000313" key="3">
    <source>
        <dbReference type="Proteomes" id="UP000052167"/>
    </source>
</evidence>
<organism evidence="2 3">
    <name type="scientific">Pseudorhizobium pelagicum</name>
    <dbReference type="NCBI Taxonomy" id="1509405"/>
    <lineage>
        <taxon>Bacteria</taxon>
        <taxon>Pseudomonadati</taxon>
        <taxon>Pseudomonadota</taxon>
        <taxon>Alphaproteobacteria</taxon>
        <taxon>Hyphomicrobiales</taxon>
        <taxon>Rhizobiaceae</taxon>
        <taxon>Rhizobium/Agrobacterium group</taxon>
        <taxon>Pseudorhizobium</taxon>
    </lineage>
</organism>
<dbReference type="RefSeq" id="WP_037162017.1">
    <property type="nucleotide sequence ID" value="NZ_CAJXID010000029.1"/>
</dbReference>
<dbReference type="CDD" id="cd04301">
    <property type="entry name" value="NAT_SF"/>
    <property type="match status" value="1"/>
</dbReference>
<dbReference type="InterPro" id="IPR016181">
    <property type="entry name" value="Acyl_CoA_acyltransferase"/>
</dbReference>
<keyword evidence="3" id="KW-1185">Reference proteome</keyword>
<dbReference type="InterPro" id="IPR000182">
    <property type="entry name" value="GNAT_dom"/>
</dbReference>
<dbReference type="OrthoDB" id="9787920at2"/>